<dbReference type="Proteomes" id="UP000093561">
    <property type="component" value="Unassembled WGS sequence"/>
</dbReference>
<dbReference type="WBParaSite" id="mrna-Wban_02234">
    <property type="protein sequence ID" value="mrna-Wban_02234"/>
    <property type="gene ID" value="Wban_02234"/>
</dbReference>
<accession>J9FH34</accession>
<feature type="compositionally biased region" description="Basic and acidic residues" evidence="1">
    <location>
        <begin position="64"/>
        <end position="76"/>
    </location>
</feature>
<gene>
    <name evidence="2" type="ORF">WUBG_02453</name>
</gene>
<sequence>MSEAVSCGSDNGSDSSFIKGKVIDVKGHGTPRRALGDLKNVFATPVNVAIKRRIPEKSQSSFDGFHEKKTNKDERNVVSAPETGNFDPVQEIDDTVEKFSFEEHIETYEEIFPKPEQRIDVADLLRNVQTDDRFLRSLFSELLDEDSLKLLNEKNPMTNGDCDKTLTEILGGEITEQ</sequence>
<name>J9FH34_WUCBA</name>
<reference evidence="5" key="5">
    <citation type="submission" date="2024-02" db="UniProtKB">
        <authorList>
            <consortium name="WormBaseParasite"/>
        </authorList>
    </citation>
    <scope>IDENTIFICATION</scope>
    <source>
        <strain evidence="5">pt0022</strain>
    </source>
</reference>
<evidence type="ECO:0000313" key="5">
    <source>
        <dbReference type="WBParaSite" id="mrna-Wban_02234"/>
    </source>
</evidence>
<reference evidence="3" key="1">
    <citation type="submission" date="2012-08" db="EMBL/GenBank/DDBJ databases">
        <title>The Genome Sequence of Wuchereria bancrofti.</title>
        <authorList>
            <person name="Nutman T.B."/>
            <person name="Fink D.L."/>
            <person name="Russ C."/>
            <person name="Young S."/>
            <person name="Zeng Q."/>
            <person name="Koehrsen M."/>
            <person name="Alvarado L."/>
            <person name="Berlin A."/>
            <person name="Chapman S.B."/>
            <person name="Chen Z."/>
            <person name="Freedman E."/>
            <person name="Gellesch M."/>
            <person name="Goldberg J."/>
            <person name="Griggs A."/>
            <person name="Gujja S."/>
            <person name="Heilman E.R."/>
            <person name="Heiman D."/>
            <person name="Hepburn T."/>
            <person name="Howarth C."/>
            <person name="Jen D."/>
            <person name="Larson L."/>
            <person name="Lewis B."/>
            <person name="Mehta T."/>
            <person name="Park D."/>
            <person name="Pearson M."/>
            <person name="Roberts A."/>
            <person name="Saif S."/>
            <person name="Shea T."/>
            <person name="Shenoy N."/>
            <person name="Sisk P."/>
            <person name="Stolte C."/>
            <person name="Sykes S."/>
            <person name="Walk T."/>
            <person name="White J."/>
            <person name="Yandava C."/>
            <person name="Haas B."/>
            <person name="Henn M.R."/>
            <person name="Nusbaum C."/>
            <person name="Birren B."/>
        </authorList>
    </citation>
    <scope>NUCLEOTIDE SEQUENCE [LARGE SCALE GENOMIC DNA]</scope>
    <source>
        <strain evidence="3">NA</strain>
    </source>
</reference>
<organism evidence="2 3">
    <name type="scientific">Wuchereria bancrofti</name>
    <dbReference type="NCBI Taxonomy" id="6293"/>
    <lineage>
        <taxon>Eukaryota</taxon>
        <taxon>Metazoa</taxon>
        <taxon>Ecdysozoa</taxon>
        <taxon>Nematoda</taxon>
        <taxon>Chromadorea</taxon>
        <taxon>Rhabditida</taxon>
        <taxon>Spirurina</taxon>
        <taxon>Spiruromorpha</taxon>
        <taxon>Filarioidea</taxon>
        <taxon>Onchocercidae</taxon>
        <taxon>Wuchereria</taxon>
    </lineage>
</organism>
<evidence type="ECO:0000313" key="4">
    <source>
        <dbReference type="Proteomes" id="UP000093561"/>
    </source>
</evidence>
<evidence type="ECO:0000313" key="3">
    <source>
        <dbReference type="Proteomes" id="UP000004810"/>
    </source>
</evidence>
<evidence type="ECO:0000256" key="1">
    <source>
        <dbReference type="SAM" id="MobiDB-lite"/>
    </source>
</evidence>
<evidence type="ECO:0000313" key="2">
    <source>
        <dbReference type="EMBL" id="EJW86634.1"/>
    </source>
</evidence>
<reference evidence="4" key="4">
    <citation type="journal article" date="2016" name="Mol. Ecol.">
        <title>Population genomics of the filarial nematode parasite Wuchereria bancrofti from mosquitoes.</title>
        <authorList>
            <person name="Small S.T."/>
            <person name="Reimer L.J."/>
            <person name="Tisch D.J."/>
            <person name="King C.L."/>
            <person name="Christensen B.M."/>
            <person name="Siba P.M."/>
            <person name="Kazura J.W."/>
            <person name="Serre D."/>
            <person name="Zimmerman P.A."/>
        </authorList>
    </citation>
    <scope>NUCLEOTIDE SEQUENCE</scope>
    <source>
        <strain evidence="4">pt0022</strain>
    </source>
</reference>
<proteinExistence type="predicted"/>
<dbReference type="EMBL" id="ADBV01000655">
    <property type="protein sequence ID" value="EJW86634.1"/>
    <property type="molecule type" value="Genomic_DNA"/>
</dbReference>
<feature type="region of interest" description="Disordered" evidence="1">
    <location>
        <begin position="59"/>
        <end position="88"/>
    </location>
</feature>
<dbReference type="AlphaFoldDB" id="J9FH34"/>
<protein>
    <submittedName>
        <fullName evidence="2 5">Uncharacterized protein</fullName>
    </submittedName>
</protein>
<reference evidence="2" key="2">
    <citation type="submission" date="2012-08" db="EMBL/GenBank/DDBJ databases">
        <title>The Genome Sequence of Wuchereria bancrofti.</title>
        <authorList>
            <consortium name="The Broad Institute Genome Sequencing Platform"/>
            <consortium name="Broad Institute Genome Sequencing Center for Infectious Disease"/>
            <person name="Nutman T.B."/>
            <person name="Fink D.L."/>
            <person name="Russ C."/>
            <person name="Young S."/>
            <person name="Zeng Q."/>
            <person name="Koehrsen M."/>
            <person name="Alvarado L."/>
            <person name="Berlin A."/>
            <person name="Borenstein D."/>
            <person name="Chapman S.B."/>
            <person name="Chen Z."/>
            <person name="Engels R."/>
            <person name="Freedman E."/>
            <person name="Gellesch M."/>
            <person name="Goldberg J."/>
            <person name="Griggs A."/>
            <person name="Gujja S."/>
            <person name="Heilman E.R."/>
            <person name="Heiman D."/>
            <person name="Hepburn T."/>
            <person name="Howarth C."/>
            <person name="Jen D."/>
            <person name="Larson L."/>
            <person name="Lewis B."/>
            <person name="Mehta T."/>
            <person name="Park D."/>
            <person name="Pearson M."/>
            <person name="Richards J."/>
            <person name="Roberts A."/>
            <person name="Saif S."/>
            <person name="Shea T."/>
            <person name="Shenoy N."/>
            <person name="Sisk P."/>
            <person name="Stolte C."/>
            <person name="Sykes S."/>
            <person name="Walk T."/>
            <person name="White J."/>
            <person name="Yandava C."/>
            <person name="Haas B."/>
            <person name="Henn M.R."/>
            <person name="Nusbaum C."/>
            <person name="Birren B."/>
        </authorList>
    </citation>
    <scope>NUCLEOTIDE SEQUENCE</scope>
</reference>
<dbReference type="Proteomes" id="UP000004810">
    <property type="component" value="Unassembled WGS sequence"/>
</dbReference>
<reference evidence="4" key="3">
    <citation type="submission" date="2015-03" db="EMBL/GenBank/DDBJ databases">
        <title>Wuchereria bancrofti Genome Sequencing Papua New Guinea Strain.</title>
        <authorList>
            <person name="Small S.T."/>
            <person name="Serre D."/>
            <person name="Zimmerman P.A."/>
        </authorList>
    </citation>
    <scope>NUCLEOTIDE SEQUENCE [LARGE SCALE GENOMIC DNA]</scope>
    <source>
        <strain evidence="4">pt0022</strain>
    </source>
</reference>